<organism evidence="2">
    <name type="scientific">marine sediment metagenome</name>
    <dbReference type="NCBI Taxonomy" id="412755"/>
    <lineage>
        <taxon>unclassified sequences</taxon>
        <taxon>metagenomes</taxon>
        <taxon>ecological metagenomes</taxon>
    </lineage>
</organism>
<dbReference type="GO" id="GO:0008270">
    <property type="term" value="F:zinc ion binding"/>
    <property type="evidence" value="ECO:0007669"/>
    <property type="project" value="InterPro"/>
</dbReference>
<comment type="caution">
    <text evidence="2">The sequence shown here is derived from an EMBL/GenBank/DDBJ whole genome shotgun (WGS) entry which is preliminary data.</text>
</comment>
<name>A0A0F9RYX4_9ZZZZ</name>
<dbReference type="InterPro" id="IPR003615">
    <property type="entry name" value="HNH_nuc"/>
</dbReference>
<feature type="domain" description="HNH" evidence="1">
    <location>
        <begin position="40"/>
        <end position="81"/>
    </location>
</feature>
<evidence type="ECO:0000313" key="2">
    <source>
        <dbReference type="EMBL" id="KKN60084.1"/>
    </source>
</evidence>
<dbReference type="CDD" id="cd00085">
    <property type="entry name" value="HNHc"/>
    <property type="match status" value="1"/>
</dbReference>
<dbReference type="EMBL" id="LAZR01000705">
    <property type="protein sequence ID" value="KKN60084.1"/>
    <property type="molecule type" value="Genomic_DNA"/>
</dbReference>
<dbReference type="InterPro" id="IPR002711">
    <property type="entry name" value="HNH"/>
</dbReference>
<protein>
    <recommendedName>
        <fullName evidence="1">HNH domain-containing protein</fullName>
    </recommendedName>
</protein>
<accession>A0A0F9RYX4</accession>
<proteinExistence type="predicted"/>
<dbReference type="GO" id="GO:0004519">
    <property type="term" value="F:endonuclease activity"/>
    <property type="evidence" value="ECO:0007669"/>
    <property type="project" value="InterPro"/>
</dbReference>
<dbReference type="AlphaFoldDB" id="A0A0F9RYX4"/>
<reference evidence="2" key="1">
    <citation type="journal article" date="2015" name="Nature">
        <title>Complex archaea that bridge the gap between prokaryotes and eukaryotes.</title>
        <authorList>
            <person name="Spang A."/>
            <person name="Saw J.H."/>
            <person name="Jorgensen S.L."/>
            <person name="Zaremba-Niedzwiedzka K."/>
            <person name="Martijn J."/>
            <person name="Lind A.E."/>
            <person name="van Eijk R."/>
            <person name="Schleper C."/>
            <person name="Guy L."/>
            <person name="Ettema T.J."/>
        </authorList>
    </citation>
    <scope>NUCLEOTIDE SEQUENCE</scope>
</reference>
<evidence type="ECO:0000259" key="1">
    <source>
        <dbReference type="Pfam" id="PF01844"/>
    </source>
</evidence>
<dbReference type="GO" id="GO:0003676">
    <property type="term" value="F:nucleic acid binding"/>
    <property type="evidence" value="ECO:0007669"/>
    <property type="project" value="InterPro"/>
</dbReference>
<dbReference type="Pfam" id="PF01844">
    <property type="entry name" value="HNH"/>
    <property type="match status" value="1"/>
</dbReference>
<sequence length="92" mass="10563">MKWNGLKRVSNKQKKEVALRSKLKKELLEEQIAEHGFTFCMTCGGPGDWRGLSLSHIIPLSRGGKTERGNVIIECYPDHQRFEKKPELRGKI</sequence>
<dbReference type="Gene3D" id="1.10.30.50">
    <property type="match status" value="1"/>
</dbReference>
<gene>
    <name evidence="2" type="ORF">LCGC14_0535530</name>
</gene>